<dbReference type="EMBL" id="GBXM01103552">
    <property type="protein sequence ID" value="JAH05025.1"/>
    <property type="molecule type" value="Transcribed_RNA"/>
</dbReference>
<protein>
    <submittedName>
        <fullName evidence="1">Uncharacterized protein</fullName>
    </submittedName>
</protein>
<proteinExistence type="predicted"/>
<organism evidence="1">
    <name type="scientific">Anguilla anguilla</name>
    <name type="common">European freshwater eel</name>
    <name type="synonym">Muraena anguilla</name>
    <dbReference type="NCBI Taxonomy" id="7936"/>
    <lineage>
        <taxon>Eukaryota</taxon>
        <taxon>Metazoa</taxon>
        <taxon>Chordata</taxon>
        <taxon>Craniata</taxon>
        <taxon>Vertebrata</taxon>
        <taxon>Euteleostomi</taxon>
        <taxon>Actinopterygii</taxon>
        <taxon>Neopterygii</taxon>
        <taxon>Teleostei</taxon>
        <taxon>Anguilliformes</taxon>
        <taxon>Anguillidae</taxon>
        <taxon>Anguilla</taxon>
    </lineage>
</organism>
<name>A0A0E9PLQ6_ANGAN</name>
<sequence length="24" mass="2697">MRGGRSFTLLKKGTVHISFPLFFG</sequence>
<dbReference type="AlphaFoldDB" id="A0A0E9PLQ6"/>
<accession>A0A0E9PLQ6</accession>
<evidence type="ECO:0000313" key="1">
    <source>
        <dbReference type="EMBL" id="JAH05025.1"/>
    </source>
</evidence>
<reference evidence="1" key="1">
    <citation type="submission" date="2014-11" db="EMBL/GenBank/DDBJ databases">
        <authorList>
            <person name="Amaro Gonzalez C."/>
        </authorList>
    </citation>
    <scope>NUCLEOTIDE SEQUENCE</scope>
</reference>
<reference evidence="1" key="2">
    <citation type="journal article" date="2015" name="Fish Shellfish Immunol.">
        <title>Early steps in the European eel (Anguilla anguilla)-Vibrio vulnificus interaction in the gills: Role of the RtxA13 toxin.</title>
        <authorList>
            <person name="Callol A."/>
            <person name="Pajuelo D."/>
            <person name="Ebbesson L."/>
            <person name="Teles M."/>
            <person name="MacKenzie S."/>
            <person name="Amaro C."/>
        </authorList>
    </citation>
    <scope>NUCLEOTIDE SEQUENCE</scope>
</reference>